<evidence type="ECO:0000256" key="2">
    <source>
        <dbReference type="ARBA" id="ARBA00023002"/>
    </source>
</evidence>
<dbReference type="Pfam" id="PF08031">
    <property type="entry name" value="BBE"/>
    <property type="match status" value="1"/>
</dbReference>
<comment type="similarity">
    <text evidence="1">Belongs to the oxygen-dependent FAD-linked oxidoreductase family.</text>
</comment>
<gene>
    <name evidence="4" type="ORF">Forpe1208_v004309</name>
</gene>
<sequence>MAVVIQNIGPSICRCGVMEWFQNVAIGMVWKITVESGMSLKNTGHDFNGRSAGAGALSVWMQRFKSIQFLKSYKAKSYSGPALKVGAGVVVSELYEAAERYGITAVGGEGMSVGYAGGFLAGGGHSPMSPLYGMGADQVLSIEVVTADVRFVTVNEHQNTDLFWALCGGGGSTFGVVTSYTVKVFPKIKAAIMSFSFTTTAGNYEYWAVTHGDGDLLAFSFFPWFAPNHTLAELKTLVAPLFQTWKDLGIEFNVTESEHDSYYGAWAAGFPREVVGGVKTKTAGRLFPTENFQDVSKFSKTFDALKSLSDKSGQIIGFGITGGPGPYPNNAVNPAWRGAAMWAISVIDYPEDETMEVTPGGGAYASEADVTEPNFQQSFYGADKYKRLLSIKEKVDPSGLLYALQGVGSERWYVTGQVDGVPTQNGRLCRV</sequence>
<dbReference type="InterPro" id="IPR006094">
    <property type="entry name" value="Oxid_FAD_bind_N"/>
</dbReference>
<proteinExistence type="inferred from homology"/>
<reference evidence="4" key="1">
    <citation type="submission" date="2021-04" db="EMBL/GenBank/DDBJ databases">
        <title>First draft genome resource for Brassicaceae pathogens Fusarium oxysporum f. sp. raphani and Fusarium oxysporum f. sp. rapae.</title>
        <authorList>
            <person name="Asai S."/>
        </authorList>
    </citation>
    <scope>NUCLEOTIDE SEQUENCE</scope>
    <source>
        <strain evidence="4">Tf1208</strain>
    </source>
</reference>
<name>A0A8J5PD60_FUSOX</name>
<accession>A0A8J5PD60</accession>
<dbReference type="GO" id="GO:0016491">
    <property type="term" value="F:oxidoreductase activity"/>
    <property type="evidence" value="ECO:0007669"/>
    <property type="project" value="UniProtKB-KW"/>
</dbReference>
<evidence type="ECO:0000313" key="5">
    <source>
        <dbReference type="Proteomes" id="UP000694050"/>
    </source>
</evidence>
<protein>
    <submittedName>
        <fullName evidence="4">FAD-linked oxidoreductase ZEB1</fullName>
    </submittedName>
</protein>
<dbReference type="PROSITE" id="PS51387">
    <property type="entry name" value="FAD_PCMH"/>
    <property type="match status" value="1"/>
</dbReference>
<dbReference type="EMBL" id="JAELUQ010000003">
    <property type="protein sequence ID" value="KAG7417612.1"/>
    <property type="molecule type" value="Genomic_DNA"/>
</dbReference>
<feature type="domain" description="FAD-binding PCMH-type" evidence="3">
    <location>
        <begin position="13"/>
        <end position="187"/>
    </location>
</feature>
<evidence type="ECO:0000313" key="4">
    <source>
        <dbReference type="EMBL" id="KAG7417612.1"/>
    </source>
</evidence>
<dbReference type="PANTHER" id="PTHR13878">
    <property type="entry name" value="GULONOLACTONE OXIDASE"/>
    <property type="match status" value="1"/>
</dbReference>
<keyword evidence="2" id="KW-0560">Oxidoreductase</keyword>
<comment type="caution">
    <text evidence="4">The sequence shown here is derived from an EMBL/GenBank/DDBJ whole genome shotgun (WGS) entry which is preliminary data.</text>
</comment>
<organism evidence="4 5">
    <name type="scientific">Fusarium oxysporum f. sp. rapae</name>
    <dbReference type="NCBI Taxonomy" id="485398"/>
    <lineage>
        <taxon>Eukaryota</taxon>
        <taxon>Fungi</taxon>
        <taxon>Dikarya</taxon>
        <taxon>Ascomycota</taxon>
        <taxon>Pezizomycotina</taxon>
        <taxon>Sordariomycetes</taxon>
        <taxon>Hypocreomycetidae</taxon>
        <taxon>Hypocreales</taxon>
        <taxon>Nectriaceae</taxon>
        <taxon>Fusarium</taxon>
        <taxon>Fusarium oxysporum species complex</taxon>
    </lineage>
</organism>
<dbReference type="AlphaFoldDB" id="A0A8J5PD60"/>
<dbReference type="GO" id="GO:0071949">
    <property type="term" value="F:FAD binding"/>
    <property type="evidence" value="ECO:0007669"/>
    <property type="project" value="InterPro"/>
</dbReference>
<dbReference type="InterPro" id="IPR012951">
    <property type="entry name" value="BBE"/>
</dbReference>
<dbReference type="InterPro" id="IPR050432">
    <property type="entry name" value="FAD-linked_Oxidoreductases_BP"/>
</dbReference>
<evidence type="ECO:0000256" key="1">
    <source>
        <dbReference type="ARBA" id="ARBA00005466"/>
    </source>
</evidence>
<dbReference type="InterPro" id="IPR016166">
    <property type="entry name" value="FAD-bd_PCMH"/>
</dbReference>
<evidence type="ECO:0000259" key="3">
    <source>
        <dbReference type="PROSITE" id="PS51387"/>
    </source>
</evidence>
<dbReference type="Proteomes" id="UP000694050">
    <property type="component" value="Unassembled WGS sequence"/>
</dbReference>
<dbReference type="PANTHER" id="PTHR13878:SF91">
    <property type="entry name" value="FAD BINDING DOMAIN PROTEIN (AFU_ORTHOLOGUE AFUA_6G12070)-RELATED"/>
    <property type="match status" value="1"/>
</dbReference>
<dbReference type="Pfam" id="PF01565">
    <property type="entry name" value="FAD_binding_4"/>
    <property type="match status" value="1"/>
</dbReference>